<dbReference type="InterPro" id="IPR001268">
    <property type="entry name" value="NADH_UbQ_OxRdtase_30kDa_su"/>
</dbReference>
<dbReference type="SUPFAM" id="SSF143243">
    <property type="entry name" value="Nqo5-like"/>
    <property type="match status" value="1"/>
</dbReference>
<dbReference type="PROSITE" id="PS00542">
    <property type="entry name" value="COMPLEX1_30K"/>
    <property type="match status" value="1"/>
</dbReference>
<evidence type="ECO:0000256" key="2">
    <source>
        <dbReference type="ARBA" id="ARBA00022448"/>
    </source>
</evidence>
<dbReference type="GO" id="GO:0016651">
    <property type="term" value="F:oxidoreductase activity, acting on NAD(P)H"/>
    <property type="evidence" value="ECO:0007669"/>
    <property type="project" value="InterPro"/>
</dbReference>
<proteinExistence type="inferred from homology"/>
<dbReference type="PANTHER" id="PTHR10884">
    <property type="entry name" value="NADH DEHYDROGENASE UBIQUINONE IRON-SULFUR PROTEIN 3"/>
    <property type="match status" value="1"/>
</dbReference>
<protein>
    <recommendedName>
        <fullName evidence="3">NADH:ubiquinone oxidoreductase 30kDa subunit domain-containing protein</fullName>
    </recommendedName>
</protein>
<evidence type="ECO:0000256" key="1">
    <source>
        <dbReference type="ARBA" id="ARBA00007569"/>
    </source>
</evidence>
<sequence length="150" mass="17706">MTKEIIRSIKDKFGNRIKKFYNKSAKRIYIDIEKKDITDFARFVFKDLGARFSTATATDHPKDIEIMYHFGFDGQGLIVTFRTYVSKNKCEIESLLPLMSGAEWIEREIHELFGVEFKNHPNIKPLLLPDDWPKDKYPLRKDCRINETKT</sequence>
<evidence type="ECO:0000313" key="4">
    <source>
        <dbReference type="EMBL" id="GAG05448.1"/>
    </source>
</evidence>
<evidence type="ECO:0000259" key="3">
    <source>
        <dbReference type="Pfam" id="PF00329"/>
    </source>
</evidence>
<accession>X0UYT5</accession>
<comment type="caution">
    <text evidence="4">The sequence shown here is derived from an EMBL/GenBank/DDBJ whole genome shotgun (WGS) entry which is preliminary data.</text>
</comment>
<dbReference type="InterPro" id="IPR020396">
    <property type="entry name" value="NADH_UbQ_OxRdtase_CS"/>
</dbReference>
<feature type="domain" description="NADH:ubiquinone oxidoreductase 30kDa subunit" evidence="3">
    <location>
        <begin position="30"/>
        <end position="148"/>
    </location>
</feature>
<dbReference type="GO" id="GO:0008137">
    <property type="term" value="F:NADH dehydrogenase (ubiquinone) activity"/>
    <property type="evidence" value="ECO:0007669"/>
    <property type="project" value="InterPro"/>
</dbReference>
<dbReference type="Pfam" id="PF00329">
    <property type="entry name" value="Complex1_30kDa"/>
    <property type="match status" value="1"/>
</dbReference>
<dbReference type="AlphaFoldDB" id="X0UYT5"/>
<organism evidence="4">
    <name type="scientific">marine sediment metagenome</name>
    <dbReference type="NCBI Taxonomy" id="412755"/>
    <lineage>
        <taxon>unclassified sequences</taxon>
        <taxon>metagenomes</taxon>
        <taxon>ecological metagenomes</taxon>
    </lineage>
</organism>
<gene>
    <name evidence="4" type="ORF">S01H1_32725</name>
</gene>
<dbReference type="InterPro" id="IPR037232">
    <property type="entry name" value="NADH_quin_OxRdtase_su_C/D-like"/>
</dbReference>
<dbReference type="Gene3D" id="3.30.460.80">
    <property type="entry name" value="NADH:ubiquinone oxidoreductase, 30kDa subunit"/>
    <property type="match status" value="1"/>
</dbReference>
<comment type="similarity">
    <text evidence="1">Belongs to the complex I 30 kDa subunit family.</text>
</comment>
<reference evidence="4" key="1">
    <citation type="journal article" date="2014" name="Front. Microbiol.">
        <title>High frequency of phylogenetically diverse reductive dehalogenase-homologous genes in deep subseafloor sedimentary metagenomes.</title>
        <authorList>
            <person name="Kawai M."/>
            <person name="Futagami T."/>
            <person name="Toyoda A."/>
            <person name="Takaki Y."/>
            <person name="Nishi S."/>
            <person name="Hori S."/>
            <person name="Arai W."/>
            <person name="Tsubouchi T."/>
            <person name="Morono Y."/>
            <person name="Uchiyama I."/>
            <person name="Ito T."/>
            <person name="Fujiyama A."/>
            <person name="Inagaki F."/>
            <person name="Takami H."/>
        </authorList>
    </citation>
    <scope>NUCLEOTIDE SEQUENCE</scope>
    <source>
        <strain evidence="4">Expedition CK06-06</strain>
    </source>
</reference>
<dbReference type="PANTHER" id="PTHR10884:SF14">
    <property type="entry name" value="NADH DEHYDROGENASE [UBIQUINONE] IRON-SULFUR PROTEIN 3, MITOCHONDRIAL"/>
    <property type="match status" value="1"/>
</dbReference>
<name>X0UYT5_9ZZZZ</name>
<dbReference type="EMBL" id="BARS01020280">
    <property type="protein sequence ID" value="GAG05448.1"/>
    <property type="molecule type" value="Genomic_DNA"/>
</dbReference>
<keyword evidence="2" id="KW-0813">Transport</keyword>